<evidence type="ECO:0000256" key="4">
    <source>
        <dbReference type="ARBA" id="ARBA00022989"/>
    </source>
</evidence>
<proteinExistence type="inferred from homology"/>
<dbReference type="EMBL" id="CP046238">
    <property type="protein sequence ID" value="WFD49350.1"/>
    <property type="molecule type" value="Genomic_DNA"/>
</dbReference>
<organism evidence="7 8">
    <name type="scientific">Malassezia furfur</name>
    <name type="common">Pityriasis versicolor infection agent</name>
    <name type="synonym">Pityrosporum furfur</name>
    <dbReference type="NCBI Taxonomy" id="55194"/>
    <lineage>
        <taxon>Eukaryota</taxon>
        <taxon>Fungi</taxon>
        <taxon>Dikarya</taxon>
        <taxon>Basidiomycota</taxon>
        <taxon>Ustilaginomycotina</taxon>
        <taxon>Malasseziomycetes</taxon>
        <taxon>Malasseziales</taxon>
        <taxon>Malasseziaceae</taxon>
        <taxon>Malassezia</taxon>
    </lineage>
</organism>
<evidence type="ECO:0000256" key="6">
    <source>
        <dbReference type="SAM" id="Phobius"/>
    </source>
</evidence>
<keyword evidence="5 6" id="KW-0472">Membrane</keyword>
<dbReference type="PANTHER" id="PTHR10743:SF0">
    <property type="entry name" value="PROTEIN RER1"/>
    <property type="match status" value="1"/>
</dbReference>
<keyword evidence="8" id="KW-1185">Reference proteome</keyword>
<evidence type="ECO:0000256" key="1">
    <source>
        <dbReference type="ARBA" id="ARBA00004141"/>
    </source>
</evidence>
<name>A0ABY8EXQ0_MALFU</name>
<feature type="transmembrane region" description="Helical" evidence="6">
    <location>
        <begin position="190"/>
        <end position="210"/>
    </location>
</feature>
<evidence type="ECO:0000256" key="2">
    <source>
        <dbReference type="ARBA" id="ARBA00006070"/>
    </source>
</evidence>
<feature type="transmembrane region" description="Helical" evidence="6">
    <location>
        <begin position="79"/>
        <end position="97"/>
    </location>
</feature>
<accession>A0ABY8EXQ0</accession>
<dbReference type="Pfam" id="PF03248">
    <property type="entry name" value="Rer1"/>
    <property type="match status" value="1"/>
</dbReference>
<comment type="similarity">
    <text evidence="2">Belongs to the RER1 family.</text>
</comment>
<keyword evidence="4 6" id="KW-1133">Transmembrane helix</keyword>
<gene>
    <name evidence="7" type="ORF">GLX27_004030</name>
</gene>
<feature type="transmembrane region" description="Helical" evidence="6">
    <location>
        <begin position="45"/>
        <end position="67"/>
    </location>
</feature>
<evidence type="ECO:0000313" key="8">
    <source>
        <dbReference type="Proteomes" id="UP000818624"/>
    </source>
</evidence>
<dbReference type="InterPro" id="IPR004932">
    <property type="entry name" value="Rer1"/>
</dbReference>
<dbReference type="PANTHER" id="PTHR10743">
    <property type="entry name" value="PROTEIN RER1"/>
    <property type="match status" value="1"/>
</dbReference>
<keyword evidence="3 6" id="KW-0812">Transmembrane</keyword>
<evidence type="ECO:0000256" key="5">
    <source>
        <dbReference type="ARBA" id="ARBA00023136"/>
    </source>
</evidence>
<dbReference type="Proteomes" id="UP000818624">
    <property type="component" value="Chromosome 5"/>
</dbReference>
<comment type="subcellular location">
    <subcellularLocation>
        <location evidence="1">Membrane</location>
        <topology evidence="1">Multi-pass membrane protein</topology>
    </subcellularLocation>
</comment>
<evidence type="ECO:0000313" key="7">
    <source>
        <dbReference type="EMBL" id="WFD49350.1"/>
    </source>
</evidence>
<evidence type="ECO:0000256" key="3">
    <source>
        <dbReference type="ARBA" id="ARBA00022692"/>
    </source>
</evidence>
<evidence type="ECO:0008006" key="9">
    <source>
        <dbReference type="Google" id="ProtNLM"/>
    </source>
</evidence>
<protein>
    <recommendedName>
        <fullName evidence="9">Protein RER1</fullName>
    </recommendedName>
</protein>
<reference evidence="7 8" key="1">
    <citation type="journal article" date="2020" name="Elife">
        <title>Loss of centromere function drives karyotype evolution in closely related Malassezia species.</title>
        <authorList>
            <person name="Sankaranarayanan S.R."/>
            <person name="Ianiri G."/>
            <person name="Coelho M.A."/>
            <person name="Reza M.H."/>
            <person name="Thimmappa B.C."/>
            <person name="Ganguly P."/>
            <person name="Vadnala R.N."/>
            <person name="Sun S."/>
            <person name="Siddharthan R."/>
            <person name="Tellgren-Roth C."/>
            <person name="Dawson T.L."/>
            <person name="Heitman J."/>
            <person name="Sanyal K."/>
        </authorList>
    </citation>
    <scope>NUCLEOTIDE SEQUENCE [LARGE SCALE GENOMIC DNA]</scope>
    <source>
        <strain evidence="7">CBS14141</strain>
    </source>
</reference>
<sequence length="246" mass="28045">MMHEGDQVGAQAGFSPQKLVREAHMLHMRAKHLIDSTAPYTVQRWAATGALLFLFMLRIVLAEGWYIGTWARECVCTDAVCYALFIYLLNLFLAFLTPKFDPALESDLAAQDVEEGEPGLPTSARAAASSGGLMSSVFHPTQQDGDQDEFRPFIRRLPEFKVGCWTMLTQFWLSATQATLLSIFATFFEAFNIPVFWPVLVVYFMVLFVLTMRRQIQYVRGCLPRHMIQYKYLPFDIGRKVRYGSS</sequence>